<keyword evidence="3" id="KW-1185">Reference proteome</keyword>
<gene>
    <name evidence="2" type="ORF">GM612_00455</name>
</gene>
<keyword evidence="1" id="KW-0812">Transmembrane</keyword>
<name>A0A7X2XT60_9LACO</name>
<reference evidence="2 3" key="1">
    <citation type="submission" date="2019-11" db="EMBL/GenBank/DDBJ databases">
        <title>Lactobacillus sp. nov. CRM56-3, isolated from fermented tea leaves.</title>
        <authorList>
            <person name="Phuengjayaem S."/>
            <person name="Tanasupawat S."/>
        </authorList>
    </citation>
    <scope>NUCLEOTIDE SEQUENCE [LARGE SCALE GENOMIC DNA]</scope>
    <source>
        <strain evidence="2 3">CRM56-3</strain>
    </source>
</reference>
<dbReference type="AlphaFoldDB" id="A0A7X2XT60"/>
<dbReference type="RefSeq" id="WP_155430418.1">
    <property type="nucleotide sequence ID" value="NZ_WNJO01000001.1"/>
</dbReference>
<evidence type="ECO:0000256" key="1">
    <source>
        <dbReference type="SAM" id="Phobius"/>
    </source>
</evidence>
<feature type="transmembrane region" description="Helical" evidence="1">
    <location>
        <begin position="42"/>
        <end position="61"/>
    </location>
</feature>
<dbReference type="Proteomes" id="UP000466388">
    <property type="component" value="Unassembled WGS sequence"/>
</dbReference>
<feature type="transmembrane region" description="Helical" evidence="1">
    <location>
        <begin position="82"/>
        <end position="104"/>
    </location>
</feature>
<organism evidence="2 3">
    <name type="scientific">Secundilactobacillus folii</name>
    <dbReference type="NCBI Taxonomy" id="2678357"/>
    <lineage>
        <taxon>Bacteria</taxon>
        <taxon>Bacillati</taxon>
        <taxon>Bacillota</taxon>
        <taxon>Bacilli</taxon>
        <taxon>Lactobacillales</taxon>
        <taxon>Lactobacillaceae</taxon>
        <taxon>Secundilactobacillus</taxon>
    </lineage>
</organism>
<evidence type="ECO:0000313" key="3">
    <source>
        <dbReference type="Proteomes" id="UP000466388"/>
    </source>
</evidence>
<feature type="transmembrane region" description="Helical" evidence="1">
    <location>
        <begin position="12"/>
        <end position="36"/>
    </location>
</feature>
<proteinExistence type="predicted"/>
<accession>A0A7X2XT60</accession>
<protein>
    <submittedName>
        <fullName evidence="2">Uncharacterized protein</fullName>
    </submittedName>
</protein>
<comment type="caution">
    <text evidence="2">The sequence shown here is derived from an EMBL/GenBank/DDBJ whole genome shotgun (WGS) entry which is preliminary data.</text>
</comment>
<dbReference type="EMBL" id="WNJO01000001">
    <property type="protein sequence ID" value="MTV81123.1"/>
    <property type="molecule type" value="Genomic_DNA"/>
</dbReference>
<sequence length="105" mass="11333">MSEKQLTAGQQRLFRAQLVVQGSATVALIGLLIKIIGSHLTFLSMHVLIALAVIILLQWLLGSLMSAAIKRVGPVPRVKRPGMAKLAGAFELALFLVLGIFFLVQ</sequence>
<keyword evidence="1" id="KW-0472">Membrane</keyword>
<keyword evidence="1" id="KW-1133">Transmembrane helix</keyword>
<evidence type="ECO:0000313" key="2">
    <source>
        <dbReference type="EMBL" id="MTV81123.1"/>
    </source>
</evidence>